<dbReference type="Proteomes" id="UP000012651">
    <property type="component" value="Unassembled WGS sequence"/>
</dbReference>
<dbReference type="InterPro" id="IPR013324">
    <property type="entry name" value="RNA_pol_sigma_r3/r4-like"/>
</dbReference>
<gene>
    <name evidence="1" type="ORF">HMPREF1091_00927</name>
</gene>
<comment type="caution">
    <text evidence="1">The sequence shown here is derived from an EMBL/GenBank/DDBJ whole genome shotgun (WGS) entry which is preliminary data.</text>
</comment>
<dbReference type="OrthoDB" id="3242975at2"/>
<dbReference type="PATRIC" id="fig|997872.3.peg.928"/>
<dbReference type="InterPro" id="IPR010861">
    <property type="entry name" value="DUF1492"/>
</dbReference>
<dbReference type="EMBL" id="AGXC01000002">
    <property type="protein sequence ID" value="EMZ41953.1"/>
    <property type="molecule type" value="Genomic_DNA"/>
</dbReference>
<dbReference type="SUPFAM" id="SSF88659">
    <property type="entry name" value="Sigma3 and sigma4 domains of RNA polymerase sigma factors"/>
    <property type="match status" value="1"/>
</dbReference>
<keyword evidence="2" id="KW-1185">Reference proteome</keyword>
<dbReference type="RefSeq" id="WP_002563702.1">
    <property type="nucleotide sequence ID" value="NZ_KB822533.1"/>
</dbReference>
<proteinExistence type="predicted"/>
<reference evidence="1 2" key="1">
    <citation type="submission" date="2013-03" db="EMBL/GenBank/DDBJ databases">
        <title>The Genome Sequence of Atopobium minutum 10063974.</title>
        <authorList>
            <consortium name="The Broad Institute Genome Sequencing Platform"/>
            <person name="Earl A."/>
            <person name="Ward D."/>
            <person name="Feldgarden M."/>
            <person name="Gevers D."/>
            <person name="Lambert T."/>
            <person name="Marvaud J.-C."/>
            <person name="Courvalin P."/>
            <person name="Walker B."/>
            <person name="Young S.K."/>
            <person name="Zeng Q."/>
            <person name="Gargeya S."/>
            <person name="Fitzgerald M."/>
            <person name="Haas B."/>
            <person name="Abouelleil A."/>
            <person name="Alvarado L."/>
            <person name="Arachchi H.M."/>
            <person name="Berlin A.M."/>
            <person name="Chapman S.B."/>
            <person name="Dewar J."/>
            <person name="Goldberg J."/>
            <person name="Griggs A."/>
            <person name="Gujja S."/>
            <person name="Hansen M."/>
            <person name="Howarth C."/>
            <person name="Imamovic A."/>
            <person name="Larimer J."/>
            <person name="McCowan C."/>
            <person name="Murphy C."/>
            <person name="Neiman D."/>
            <person name="Pearson M."/>
            <person name="Priest M."/>
            <person name="Roberts A."/>
            <person name="Saif S."/>
            <person name="Shea T."/>
            <person name="Sisk P."/>
            <person name="Sykes S."/>
            <person name="Wortman J."/>
            <person name="Nusbaum C."/>
            <person name="Birren B."/>
        </authorList>
    </citation>
    <scope>NUCLEOTIDE SEQUENCE [LARGE SCALE GENOMIC DNA]</scope>
    <source>
        <strain evidence="1 2">10063974</strain>
    </source>
</reference>
<dbReference type="AlphaFoldDB" id="N2BTU8"/>
<dbReference type="Pfam" id="PF07374">
    <property type="entry name" value="DUF1492"/>
    <property type="match status" value="1"/>
</dbReference>
<dbReference type="HOGENOM" id="CLU_144718_1_0_11"/>
<protein>
    <recommendedName>
        <fullName evidence="3">Sigma-70 family RNA polymerase sigma factor</fullName>
    </recommendedName>
</protein>
<sequence>MLTPKEYLRQAYRLDKRIDANIEEVRNLRETAESVSSLRFQEDPIQTTRSTDAPFVRVLEKAWEIEQRIADELSLLYDLKEQIKDAIASVKNIDEQLVLQYRYINAMTWEAIGAALHADERTIRRWHGRALLHMEMPKTPIVL</sequence>
<evidence type="ECO:0000313" key="2">
    <source>
        <dbReference type="Proteomes" id="UP000012651"/>
    </source>
</evidence>
<accession>N2BTU8</accession>
<organism evidence="1 2">
    <name type="scientific">Atopobium minutum 10063974</name>
    <dbReference type="NCBI Taxonomy" id="997872"/>
    <lineage>
        <taxon>Bacteria</taxon>
        <taxon>Bacillati</taxon>
        <taxon>Actinomycetota</taxon>
        <taxon>Coriobacteriia</taxon>
        <taxon>Coriobacteriales</taxon>
        <taxon>Atopobiaceae</taxon>
        <taxon>Atopobium</taxon>
    </lineage>
</organism>
<dbReference type="Gene3D" id="1.20.140.160">
    <property type="match status" value="1"/>
</dbReference>
<evidence type="ECO:0008006" key="3">
    <source>
        <dbReference type="Google" id="ProtNLM"/>
    </source>
</evidence>
<name>N2BTU8_9ACTN</name>
<evidence type="ECO:0000313" key="1">
    <source>
        <dbReference type="EMBL" id="EMZ41953.1"/>
    </source>
</evidence>